<dbReference type="Proteomes" id="UP000315751">
    <property type="component" value="Unassembled WGS sequence"/>
</dbReference>
<organism evidence="3 4">
    <name type="scientific">Nitrospirillum amazonense</name>
    <dbReference type="NCBI Taxonomy" id="28077"/>
    <lineage>
        <taxon>Bacteria</taxon>
        <taxon>Pseudomonadati</taxon>
        <taxon>Pseudomonadota</taxon>
        <taxon>Alphaproteobacteria</taxon>
        <taxon>Rhodospirillales</taxon>
        <taxon>Azospirillaceae</taxon>
        <taxon>Nitrospirillum</taxon>
    </lineage>
</organism>
<feature type="signal peptide" evidence="1">
    <location>
        <begin position="1"/>
        <end position="32"/>
    </location>
</feature>
<feature type="domain" description="SsuA/THI5-like" evidence="2">
    <location>
        <begin position="46"/>
        <end position="247"/>
    </location>
</feature>
<dbReference type="EMBL" id="VITR01000004">
    <property type="protein sequence ID" value="TWB43668.1"/>
    <property type="molecule type" value="Genomic_DNA"/>
</dbReference>
<dbReference type="OrthoDB" id="7431968at2"/>
<reference evidence="3 4" key="1">
    <citation type="submission" date="2019-06" db="EMBL/GenBank/DDBJ databases">
        <title>Genomic Encyclopedia of Type Strains, Phase IV (KMG-V): Genome sequencing to study the core and pangenomes of soil and plant-associated prokaryotes.</title>
        <authorList>
            <person name="Whitman W."/>
        </authorList>
    </citation>
    <scope>NUCLEOTIDE SEQUENCE [LARGE SCALE GENOMIC DNA]</scope>
    <source>
        <strain evidence="3 4">BR 11622</strain>
    </source>
</reference>
<name>A0A560HBE1_9PROT</name>
<dbReference type="AlphaFoldDB" id="A0A560HBE1"/>
<dbReference type="InterPro" id="IPR027939">
    <property type="entry name" value="NMT1/THI5"/>
</dbReference>
<dbReference type="PROSITE" id="PS51318">
    <property type="entry name" value="TAT"/>
    <property type="match status" value="1"/>
</dbReference>
<keyword evidence="1" id="KW-0732">Signal</keyword>
<dbReference type="RefSeq" id="WP_145730602.1">
    <property type="nucleotide sequence ID" value="NZ_VITR01000004.1"/>
</dbReference>
<evidence type="ECO:0000313" key="3">
    <source>
        <dbReference type="EMBL" id="TWB43668.1"/>
    </source>
</evidence>
<dbReference type="InterPro" id="IPR015168">
    <property type="entry name" value="SsuA/THI5"/>
</dbReference>
<dbReference type="PANTHER" id="PTHR31528:SF3">
    <property type="entry name" value="THIAMINE BIOSYNTHESIS PROTEIN HI_0357-RELATED"/>
    <property type="match status" value="1"/>
</dbReference>
<sequence length="333" mass="35350">MPARHPRRALLKAGLALAALLTTPVLSHPARAAEKLVFMLDWQAEAEHGGYFQAVAEGLYQKAGLDVTIVPGGPGMSAQQMLAAGKIDGTIGSNAFYVLNLVEAGAKVKAVAAMFQKDPTILMAHAQNTTSLADLKGRPIFLGDPSINTLWRWLKSKYPYEDGQIRRYTGSLAPFLTTPAAAAQGYVTSEPLIAKKAGSDVKVFLLADQGYDGYSGLVMFNDAYIQAHPAAVKAFVAATAEGWRHYLHGDAAAADALIRKSNPDMDAETLAYGRKALVDNGIVEGTPAGSNAAGPDAIGRMTAARWEGFTTEMKRLGIYKAGTDWKAGVDLGN</sequence>
<dbReference type="SUPFAM" id="SSF53850">
    <property type="entry name" value="Periplasmic binding protein-like II"/>
    <property type="match status" value="1"/>
</dbReference>
<feature type="chain" id="PRO_5022002421" evidence="1">
    <location>
        <begin position="33"/>
        <end position="333"/>
    </location>
</feature>
<evidence type="ECO:0000313" key="4">
    <source>
        <dbReference type="Proteomes" id="UP000315751"/>
    </source>
</evidence>
<dbReference type="Gene3D" id="3.40.190.10">
    <property type="entry name" value="Periplasmic binding protein-like II"/>
    <property type="match status" value="2"/>
</dbReference>
<gene>
    <name evidence="3" type="ORF">FBZ90_10453</name>
</gene>
<dbReference type="Pfam" id="PF09084">
    <property type="entry name" value="NMT1"/>
    <property type="match status" value="1"/>
</dbReference>
<evidence type="ECO:0000256" key="1">
    <source>
        <dbReference type="SAM" id="SignalP"/>
    </source>
</evidence>
<accession>A0A560HBE1</accession>
<dbReference type="InterPro" id="IPR006311">
    <property type="entry name" value="TAT_signal"/>
</dbReference>
<comment type="caution">
    <text evidence="3">The sequence shown here is derived from an EMBL/GenBank/DDBJ whole genome shotgun (WGS) entry which is preliminary data.</text>
</comment>
<evidence type="ECO:0000259" key="2">
    <source>
        <dbReference type="Pfam" id="PF09084"/>
    </source>
</evidence>
<dbReference type="PANTHER" id="PTHR31528">
    <property type="entry name" value="4-AMINO-5-HYDROXYMETHYL-2-METHYLPYRIMIDINE PHOSPHATE SYNTHASE THI11-RELATED"/>
    <property type="match status" value="1"/>
</dbReference>
<protein>
    <submittedName>
        <fullName evidence="3">NitT/TauT family transport system substrate-binding protein</fullName>
    </submittedName>
</protein>
<proteinExistence type="predicted"/>
<keyword evidence="4" id="KW-1185">Reference proteome</keyword>
<dbReference type="GO" id="GO:0009228">
    <property type="term" value="P:thiamine biosynthetic process"/>
    <property type="evidence" value="ECO:0007669"/>
    <property type="project" value="InterPro"/>
</dbReference>